<dbReference type="GO" id="GO:0046872">
    <property type="term" value="F:metal ion binding"/>
    <property type="evidence" value="ECO:0007669"/>
    <property type="project" value="UniProtKB-KW"/>
</dbReference>
<dbReference type="InterPro" id="IPR036724">
    <property type="entry name" value="Cobalamin-bd_sf"/>
</dbReference>
<dbReference type="PROSITE" id="PS51257">
    <property type="entry name" value="PROKAR_LIPOPROTEIN"/>
    <property type="match status" value="1"/>
</dbReference>
<dbReference type="Gene3D" id="3.40.50.280">
    <property type="entry name" value="Cobalamin-binding domain"/>
    <property type="match status" value="1"/>
</dbReference>
<dbReference type="InterPro" id="IPR034466">
    <property type="entry name" value="Methyltransferase_Class_B"/>
</dbReference>
<dbReference type="SUPFAM" id="SSF52242">
    <property type="entry name" value="Cobalamin (vitamin B12)-binding domain"/>
    <property type="match status" value="1"/>
</dbReference>
<evidence type="ECO:0000256" key="1">
    <source>
        <dbReference type="ARBA" id="ARBA00001966"/>
    </source>
</evidence>
<dbReference type="Gene3D" id="3.80.30.20">
    <property type="entry name" value="tm_1862 like domain"/>
    <property type="match status" value="1"/>
</dbReference>
<evidence type="ECO:0000259" key="8">
    <source>
        <dbReference type="PROSITE" id="PS51918"/>
    </source>
</evidence>
<keyword evidence="2" id="KW-0004">4Fe-4S</keyword>
<accession>A0A419F2Y4</accession>
<dbReference type="PROSITE" id="PS51918">
    <property type="entry name" value="RADICAL_SAM"/>
    <property type="match status" value="1"/>
</dbReference>
<dbReference type="PROSITE" id="PS51332">
    <property type="entry name" value="B12_BINDING"/>
    <property type="match status" value="1"/>
</dbReference>
<feature type="domain" description="B12-binding" evidence="7">
    <location>
        <begin position="1"/>
        <end position="146"/>
    </location>
</feature>
<dbReference type="AlphaFoldDB" id="A0A419F2Y4"/>
<dbReference type="SFLD" id="SFLDS00029">
    <property type="entry name" value="Radical_SAM"/>
    <property type="match status" value="1"/>
</dbReference>
<gene>
    <name evidence="9" type="ORF">C4532_05520</name>
</gene>
<dbReference type="SFLD" id="SFLDG01082">
    <property type="entry name" value="B12-binding_domain_containing"/>
    <property type="match status" value="1"/>
</dbReference>
<dbReference type="GO" id="GO:0003824">
    <property type="term" value="F:catalytic activity"/>
    <property type="evidence" value="ECO:0007669"/>
    <property type="project" value="InterPro"/>
</dbReference>
<dbReference type="SFLD" id="SFLDG01123">
    <property type="entry name" value="methyltransferase_(Class_B)"/>
    <property type="match status" value="1"/>
</dbReference>
<dbReference type="CDD" id="cd01335">
    <property type="entry name" value="Radical_SAM"/>
    <property type="match status" value="1"/>
</dbReference>
<comment type="caution">
    <text evidence="9">The sequence shown here is derived from an EMBL/GenBank/DDBJ whole genome shotgun (WGS) entry which is preliminary data.</text>
</comment>
<keyword evidence="4" id="KW-0479">Metal-binding</keyword>
<keyword evidence="5" id="KW-0408">Iron</keyword>
<keyword evidence="6" id="KW-0411">Iron-sulfur</keyword>
<dbReference type="SUPFAM" id="SSF102114">
    <property type="entry name" value="Radical SAM enzymes"/>
    <property type="match status" value="1"/>
</dbReference>
<dbReference type="PROSITE" id="PS01278">
    <property type="entry name" value="MTTASE_RADICAL"/>
    <property type="match status" value="1"/>
</dbReference>
<dbReference type="InterPro" id="IPR007197">
    <property type="entry name" value="rSAM"/>
</dbReference>
<dbReference type="InterPro" id="IPR058240">
    <property type="entry name" value="rSAM_sf"/>
</dbReference>
<dbReference type="GO" id="GO:0031419">
    <property type="term" value="F:cobalamin binding"/>
    <property type="evidence" value="ECO:0007669"/>
    <property type="project" value="InterPro"/>
</dbReference>
<dbReference type="PANTHER" id="PTHR43409:SF16">
    <property type="entry name" value="SLR0320 PROTEIN"/>
    <property type="match status" value="1"/>
</dbReference>
<dbReference type="GO" id="GO:0051539">
    <property type="term" value="F:4 iron, 4 sulfur cluster binding"/>
    <property type="evidence" value="ECO:0007669"/>
    <property type="project" value="UniProtKB-KW"/>
</dbReference>
<evidence type="ECO:0000256" key="4">
    <source>
        <dbReference type="ARBA" id="ARBA00022723"/>
    </source>
</evidence>
<evidence type="ECO:0000313" key="10">
    <source>
        <dbReference type="Proteomes" id="UP000285961"/>
    </source>
</evidence>
<dbReference type="InterPro" id="IPR006638">
    <property type="entry name" value="Elp3/MiaA/NifB-like_rSAM"/>
</dbReference>
<evidence type="ECO:0000256" key="6">
    <source>
        <dbReference type="ARBA" id="ARBA00023014"/>
    </source>
</evidence>
<evidence type="ECO:0000256" key="5">
    <source>
        <dbReference type="ARBA" id="ARBA00023004"/>
    </source>
</evidence>
<keyword evidence="3" id="KW-0949">S-adenosyl-L-methionine</keyword>
<proteinExistence type="predicted"/>
<feature type="domain" description="Radical SAM core" evidence="8">
    <location>
        <begin position="183"/>
        <end position="410"/>
    </location>
</feature>
<organism evidence="9 10">
    <name type="scientific">Candidatus Abyssobacteria bacterium SURF_17</name>
    <dbReference type="NCBI Taxonomy" id="2093361"/>
    <lineage>
        <taxon>Bacteria</taxon>
        <taxon>Pseudomonadati</taxon>
        <taxon>Candidatus Hydrogenedentota</taxon>
        <taxon>Candidatus Abyssobacteria</taxon>
    </lineage>
</organism>
<dbReference type="InterPro" id="IPR020612">
    <property type="entry name" value="Methylthiotransferase_CS"/>
</dbReference>
<dbReference type="GO" id="GO:0005829">
    <property type="term" value="C:cytosol"/>
    <property type="evidence" value="ECO:0007669"/>
    <property type="project" value="TreeGrafter"/>
</dbReference>
<comment type="cofactor">
    <cofactor evidence="1">
        <name>[4Fe-4S] cluster</name>
        <dbReference type="ChEBI" id="CHEBI:49883"/>
    </cofactor>
</comment>
<sequence length="424" mass="46860">MKILLISANTERINMPTIPLGLGCIAAAVQQAGHEILLLDLLGVTDTRSAIAKAVTDFHPHVIGISVRNIDDQKMADTKFLLDQVRAIVSQCKSVSDVPVVLGGAGYSVSPAAALEYLQADMGIQGEGEAAFVALLERLQENANLAGTPSLYLPGKGLQGERSFVADLDTFPLPDPSLWPGSYANEPQLWMPIQTRRGCAMDCSYCSTATIEGKVLRKRSVETVIRSVARHVEAGFKRFYFTDNTFNLPPSYARELCRHLTAAKLDISWRCIVYPVKLDESLVIDMAESGCKEVSLGFESGNPEILRNFNKRFKPDDIRHTSDLMAKYGMKRMGFLLLGGPGETKETVEESIAFADSLKLDMVKLNVGIRIYPNTALARIAADEGIIERDDPLLFPKFYVVADLKDFLYETVNHWLSLRPNWTT</sequence>
<dbReference type="InterPro" id="IPR006158">
    <property type="entry name" value="Cobalamin-bd"/>
</dbReference>
<dbReference type="Pfam" id="PF04055">
    <property type="entry name" value="Radical_SAM"/>
    <property type="match status" value="1"/>
</dbReference>
<dbReference type="PANTHER" id="PTHR43409">
    <property type="entry name" value="ANAEROBIC MAGNESIUM-PROTOPORPHYRIN IX MONOMETHYL ESTER CYCLASE-RELATED"/>
    <property type="match status" value="1"/>
</dbReference>
<dbReference type="SMART" id="SM00729">
    <property type="entry name" value="Elp3"/>
    <property type="match status" value="1"/>
</dbReference>
<evidence type="ECO:0000256" key="2">
    <source>
        <dbReference type="ARBA" id="ARBA00022485"/>
    </source>
</evidence>
<dbReference type="Proteomes" id="UP000285961">
    <property type="component" value="Unassembled WGS sequence"/>
</dbReference>
<dbReference type="InterPro" id="IPR051198">
    <property type="entry name" value="BchE-like"/>
</dbReference>
<name>A0A419F2Y4_9BACT</name>
<evidence type="ECO:0000256" key="3">
    <source>
        <dbReference type="ARBA" id="ARBA00022691"/>
    </source>
</evidence>
<reference evidence="9 10" key="1">
    <citation type="journal article" date="2017" name="ISME J.">
        <title>Energy and carbon metabolisms in a deep terrestrial subsurface fluid microbial community.</title>
        <authorList>
            <person name="Momper L."/>
            <person name="Jungbluth S.P."/>
            <person name="Lee M.D."/>
            <person name="Amend J.P."/>
        </authorList>
    </citation>
    <scope>NUCLEOTIDE SEQUENCE [LARGE SCALE GENOMIC DNA]</scope>
    <source>
        <strain evidence="9">SURF_17</strain>
    </source>
</reference>
<evidence type="ECO:0000313" key="9">
    <source>
        <dbReference type="EMBL" id="RJP72737.1"/>
    </source>
</evidence>
<protein>
    <submittedName>
        <fullName evidence="9">Radical SAM protein</fullName>
    </submittedName>
</protein>
<dbReference type="Pfam" id="PF02310">
    <property type="entry name" value="B12-binding"/>
    <property type="match status" value="1"/>
</dbReference>
<dbReference type="InterPro" id="IPR023404">
    <property type="entry name" value="rSAM_horseshoe"/>
</dbReference>
<dbReference type="EMBL" id="QZKI01000040">
    <property type="protein sequence ID" value="RJP72737.1"/>
    <property type="molecule type" value="Genomic_DNA"/>
</dbReference>
<evidence type="ECO:0000259" key="7">
    <source>
        <dbReference type="PROSITE" id="PS51332"/>
    </source>
</evidence>